<dbReference type="PANTHER" id="PTHR24096">
    <property type="entry name" value="LONG-CHAIN-FATTY-ACID--COA LIGASE"/>
    <property type="match status" value="1"/>
</dbReference>
<sequence length="538" mass="59920">MSQKTKIKGPQLKYTIKSSVGEFYFNCADRFSDQICQIDADSDKAESYSSVKKRSTRAALELQRRGITDQDVVVLFTRVTLDYIIPILGCFYLGTKVGTLDTSLSMRQIAQVLHLVAPTMVFVEKDYVVMIEESLRNARVNADIIVFGQSVKYSTLDDFLKPHPKEEKFKPPKVKDGDAESSLSHSSQFSKHCSFSLVSISSKASNSTLRKIYSQAGFTCDCILYSASFSRIVSLILMTCAFLSGGQRVFYSAIEAENILSIIQKYKVTHYYLTPMMSYKLTKFEKFQDYDISSLECVLLSGSPISRGQFETLTHRFKESTVISAYGLKEAGLVTIFDPKKDYKFTTKKVGSSGKLIAGISAKIVDLETHKLLGPNEIGEICIKSPTIMKGYYNADSSTAFDREGYLKTGDVGYFDNDECFFIVDRVNNLFKGSSGHISPTAIETVLLEHLFVKEAAVFGVPVNEEEGEAPAACVVLEKDSTVTEDEIKNFVAERVPDQQQLKGGVKFVDKLPTTPSGKVMREEIKSTFLDSSEVKKV</sequence>
<feature type="domain" description="AMP-dependent synthetase/ligase" evidence="6">
    <location>
        <begin position="219"/>
        <end position="393"/>
    </location>
</feature>
<evidence type="ECO:0000256" key="1">
    <source>
        <dbReference type="ARBA" id="ARBA00004275"/>
    </source>
</evidence>
<evidence type="ECO:0000256" key="3">
    <source>
        <dbReference type="ARBA" id="ARBA00022598"/>
    </source>
</evidence>
<comment type="similarity">
    <text evidence="2">Belongs to the ATP-dependent AMP-binding enzyme family.</text>
</comment>
<proteinExistence type="inferred from homology"/>
<comment type="caution">
    <text evidence="8">The sequence shown here is derived from an EMBL/GenBank/DDBJ whole genome shotgun (WGS) entry which is preliminary data.</text>
</comment>
<dbReference type="InterPro" id="IPR000873">
    <property type="entry name" value="AMP-dep_synth/lig_dom"/>
</dbReference>
<dbReference type="EMBL" id="QDEB01002735">
    <property type="protein sequence ID" value="RZC43009.1"/>
    <property type="molecule type" value="Genomic_DNA"/>
</dbReference>
<protein>
    <submittedName>
        <fullName evidence="8">AMP-binding domain containing protein</fullName>
    </submittedName>
</protein>
<keyword evidence="9" id="KW-1185">Reference proteome</keyword>
<evidence type="ECO:0000313" key="9">
    <source>
        <dbReference type="Proteomes" id="UP000292052"/>
    </source>
</evidence>
<feature type="domain" description="AMP-dependent synthetase/ligase" evidence="6">
    <location>
        <begin position="28"/>
        <end position="166"/>
    </location>
</feature>
<evidence type="ECO:0000256" key="4">
    <source>
        <dbReference type="ARBA" id="ARBA00023140"/>
    </source>
</evidence>
<feature type="domain" description="AMP-binding enzyme C-terminal" evidence="7">
    <location>
        <begin position="443"/>
        <end position="519"/>
    </location>
</feature>
<accession>A0A482WE60</accession>
<name>A0A482WE60_ASBVE</name>
<dbReference type="SUPFAM" id="SSF56801">
    <property type="entry name" value="Acetyl-CoA synthetase-like"/>
    <property type="match status" value="1"/>
</dbReference>
<keyword evidence="3" id="KW-0436">Ligase</keyword>
<dbReference type="InterPro" id="IPR025110">
    <property type="entry name" value="AMP-bd_C"/>
</dbReference>
<dbReference type="InterPro" id="IPR045851">
    <property type="entry name" value="AMP-bd_C_sf"/>
</dbReference>
<dbReference type="Gene3D" id="3.30.300.30">
    <property type="match status" value="1"/>
</dbReference>
<dbReference type="OrthoDB" id="10253869at2759"/>
<keyword evidence="4" id="KW-0576">Peroxisome</keyword>
<dbReference type="Gene3D" id="3.40.50.12780">
    <property type="entry name" value="N-terminal domain of ligase-like"/>
    <property type="match status" value="1"/>
</dbReference>
<organism evidence="8 9">
    <name type="scientific">Asbolus verrucosus</name>
    <name type="common">Desert ironclad beetle</name>
    <dbReference type="NCBI Taxonomy" id="1661398"/>
    <lineage>
        <taxon>Eukaryota</taxon>
        <taxon>Metazoa</taxon>
        <taxon>Ecdysozoa</taxon>
        <taxon>Arthropoda</taxon>
        <taxon>Hexapoda</taxon>
        <taxon>Insecta</taxon>
        <taxon>Pterygota</taxon>
        <taxon>Neoptera</taxon>
        <taxon>Endopterygota</taxon>
        <taxon>Coleoptera</taxon>
        <taxon>Polyphaga</taxon>
        <taxon>Cucujiformia</taxon>
        <taxon>Tenebrionidae</taxon>
        <taxon>Pimeliinae</taxon>
        <taxon>Asbolus</taxon>
    </lineage>
</organism>
<evidence type="ECO:0000313" key="8">
    <source>
        <dbReference type="EMBL" id="RZC43009.1"/>
    </source>
</evidence>
<evidence type="ECO:0000259" key="6">
    <source>
        <dbReference type="Pfam" id="PF00501"/>
    </source>
</evidence>
<comment type="subcellular location">
    <subcellularLocation>
        <location evidence="1">Peroxisome</location>
    </subcellularLocation>
</comment>
<evidence type="ECO:0000256" key="5">
    <source>
        <dbReference type="SAM" id="MobiDB-lite"/>
    </source>
</evidence>
<evidence type="ECO:0000256" key="2">
    <source>
        <dbReference type="ARBA" id="ARBA00006432"/>
    </source>
</evidence>
<dbReference type="InterPro" id="IPR042099">
    <property type="entry name" value="ANL_N_sf"/>
</dbReference>
<feature type="compositionally biased region" description="Basic and acidic residues" evidence="5">
    <location>
        <begin position="163"/>
        <end position="178"/>
    </location>
</feature>
<dbReference type="GO" id="GO:0005777">
    <property type="term" value="C:peroxisome"/>
    <property type="evidence" value="ECO:0007669"/>
    <property type="project" value="UniProtKB-SubCell"/>
</dbReference>
<evidence type="ECO:0000259" key="7">
    <source>
        <dbReference type="Pfam" id="PF13193"/>
    </source>
</evidence>
<feature type="region of interest" description="Disordered" evidence="5">
    <location>
        <begin position="163"/>
        <end position="185"/>
    </location>
</feature>
<dbReference type="GO" id="GO:0016405">
    <property type="term" value="F:CoA-ligase activity"/>
    <property type="evidence" value="ECO:0007669"/>
    <property type="project" value="TreeGrafter"/>
</dbReference>
<gene>
    <name evidence="8" type="ORF">BDFB_003420</name>
</gene>
<dbReference type="PANTHER" id="PTHR24096:SF149">
    <property type="entry name" value="AMP-BINDING DOMAIN-CONTAINING PROTEIN-RELATED"/>
    <property type="match status" value="1"/>
</dbReference>
<reference evidence="8 9" key="1">
    <citation type="submission" date="2017-03" db="EMBL/GenBank/DDBJ databases">
        <title>Genome of the blue death feigning beetle - Asbolus verrucosus.</title>
        <authorList>
            <person name="Rider S.D."/>
        </authorList>
    </citation>
    <scope>NUCLEOTIDE SEQUENCE [LARGE SCALE GENOMIC DNA]</scope>
    <source>
        <strain evidence="8">Butters</strain>
        <tissue evidence="8">Head and leg muscle</tissue>
    </source>
</reference>
<dbReference type="Proteomes" id="UP000292052">
    <property type="component" value="Unassembled WGS sequence"/>
</dbReference>
<dbReference type="Pfam" id="PF13193">
    <property type="entry name" value="AMP-binding_C"/>
    <property type="match status" value="1"/>
</dbReference>
<dbReference type="Pfam" id="PF00501">
    <property type="entry name" value="AMP-binding"/>
    <property type="match status" value="2"/>
</dbReference>
<dbReference type="STRING" id="1661398.A0A482WE60"/>
<dbReference type="AlphaFoldDB" id="A0A482WE60"/>